<dbReference type="InterPro" id="IPR013126">
    <property type="entry name" value="Hsp_70_fam"/>
</dbReference>
<dbReference type="GO" id="GO:0005524">
    <property type="term" value="F:ATP binding"/>
    <property type="evidence" value="ECO:0007669"/>
    <property type="project" value="UniProtKB-KW"/>
</dbReference>
<dbReference type="PANTHER" id="PTHR42749:SF1">
    <property type="entry name" value="CELL SHAPE-DETERMINING PROTEIN MREB"/>
    <property type="match status" value="1"/>
</dbReference>
<evidence type="ECO:0000256" key="5">
    <source>
        <dbReference type="ARBA" id="ARBA00023186"/>
    </source>
</evidence>
<dbReference type="Pfam" id="PF00012">
    <property type="entry name" value="HSP70"/>
    <property type="match status" value="1"/>
</dbReference>
<dbReference type="PRINTS" id="PR00301">
    <property type="entry name" value="HEATSHOCK70"/>
</dbReference>
<dbReference type="EMBL" id="PVWG01000001">
    <property type="protein sequence ID" value="PSB21900.1"/>
    <property type="molecule type" value="Genomic_DNA"/>
</dbReference>
<keyword evidence="7" id="KW-1185">Reference proteome</keyword>
<dbReference type="STRING" id="1920490.GCA_001895925_00600"/>
<protein>
    <submittedName>
        <fullName evidence="6">Hsp70 family protein</fullName>
    </submittedName>
</protein>
<evidence type="ECO:0000313" key="7">
    <source>
        <dbReference type="Proteomes" id="UP000238634"/>
    </source>
</evidence>
<dbReference type="AlphaFoldDB" id="A0A2T1DN20"/>
<accession>A0A2T1DN20</accession>
<dbReference type="PANTHER" id="PTHR42749">
    <property type="entry name" value="CELL SHAPE-DETERMINING PROTEIN MREB"/>
    <property type="match status" value="1"/>
</dbReference>
<dbReference type="OrthoDB" id="416657at2"/>
<reference evidence="6 7" key="2">
    <citation type="submission" date="2018-03" db="EMBL/GenBank/DDBJ databases">
        <title>The ancient ancestry and fast evolution of plastids.</title>
        <authorList>
            <person name="Moore K.R."/>
            <person name="Magnabosco C."/>
            <person name="Momper L."/>
            <person name="Gold D.A."/>
            <person name="Bosak T."/>
            <person name="Fournier G.P."/>
        </authorList>
    </citation>
    <scope>NUCLEOTIDE SEQUENCE [LARGE SCALE GENOMIC DNA]</scope>
    <source>
        <strain evidence="6 7">ULC007</strain>
    </source>
</reference>
<evidence type="ECO:0000313" key="6">
    <source>
        <dbReference type="EMBL" id="PSB21900.1"/>
    </source>
</evidence>
<reference evidence="6 7" key="1">
    <citation type="submission" date="2018-02" db="EMBL/GenBank/DDBJ databases">
        <authorList>
            <person name="Cohen D.B."/>
            <person name="Kent A.D."/>
        </authorList>
    </citation>
    <scope>NUCLEOTIDE SEQUENCE [LARGE SCALE GENOMIC DNA]</scope>
    <source>
        <strain evidence="6 7">ULC007</strain>
    </source>
</reference>
<sequence>MTTVAIDFGTTTTVVSSLEPDTQTPKTIRFSAISRLLKGAGDEVPVIPTLVFVNNVGQLILGEQVRSQRLGVSQPDRLFKAFKRNLAADFQPPDRHIDGQRYSVEWISEQFLQAIWQQLQQQQIDPSHVVFTVPVGAFERYLGWFREVASRLGAADVRLVDESTAAALGYAVQHPGVVLVVDFGGGTLDLSLVRTTGVSKDSDVQRADVLAKTDAYIGGEDIDQWIVEDYLHQIGSSRDAIGTIGWQTLLEIAERLKVRLSTTEEVKESWLDEETFRSYDLRLTRTQLEDILETRQLLEQVRQSLDEVLTIARSKGIHKSEIEQVLLVGGSCLIPAVQHLIESYFGRQRVKLDKPFEAVCHGALAISSITIADYLRHSYAIRLWEPYTRTYSYFPLFEQGDHYPCQRSEPLILQAAIEGQTDLRLDIGEVAVITQSEVKYDEQGKMTSLPMRQQETYRSLESQHEQVCVAHLDPPGQVGSDRISVQFEVTDQRVLIATVQDLLTQQILVERGAIAKLQ</sequence>
<evidence type="ECO:0000256" key="1">
    <source>
        <dbReference type="ARBA" id="ARBA00007381"/>
    </source>
</evidence>
<dbReference type="Proteomes" id="UP000238634">
    <property type="component" value="Unassembled WGS sequence"/>
</dbReference>
<evidence type="ECO:0000256" key="3">
    <source>
        <dbReference type="ARBA" id="ARBA00022840"/>
    </source>
</evidence>
<dbReference type="PROSITE" id="PS00329">
    <property type="entry name" value="HSP70_2"/>
    <property type="match status" value="1"/>
</dbReference>
<evidence type="ECO:0000256" key="4">
    <source>
        <dbReference type="ARBA" id="ARBA00023016"/>
    </source>
</evidence>
<name>A0A2T1DN20_9CYAN</name>
<comment type="caution">
    <text evidence="6">The sequence shown here is derived from an EMBL/GenBank/DDBJ whole genome shotgun (WGS) entry which is preliminary data.</text>
</comment>
<dbReference type="InterPro" id="IPR018181">
    <property type="entry name" value="Heat_shock_70_CS"/>
</dbReference>
<keyword evidence="3" id="KW-0067">ATP-binding</keyword>
<dbReference type="InterPro" id="IPR043129">
    <property type="entry name" value="ATPase_NBD"/>
</dbReference>
<keyword evidence="4" id="KW-0346">Stress response</keyword>
<proteinExistence type="inferred from homology"/>
<dbReference type="Gene3D" id="3.90.640.10">
    <property type="entry name" value="Actin, Chain A, domain 4"/>
    <property type="match status" value="1"/>
</dbReference>
<dbReference type="GO" id="GO:0140662">
    <property type="term" value="F:ATP-dependent protein folding chaperone"/>
    <property type="evidence" value="ECO:0007669"/>
    <property type="project" value="InterPro"/>
</dbReference>
<dbReference type="Gene3D" id="3.30.420.40">
    <property type="match status" value="2"/>
</dbReference>
<keyword evidence="2" id="KW-0547">Nucleotide-binding</keyword>
<evidence type="ECO:0000256" key="2">
    <source>
        <dbReference type="ARBA" id="ARBA00022741"/>
    </source>
</evidence>
<gene>
    <name evidence="6" type="ORF">C7B65_00275</name>
</gene>
<comment type="similarity">
    <text evidence="1">Belongs to the heat shock protein 70 family.</text>
</comment>
<dbReference type="RefSeq" id="WP_073068926.1">
    <property type="nucleotide sequence ID" value="NZ_MPPI01000001.1"/>
</dbReference>
<dbReference type="SUPFAM" id="SSF53067">
    <property type="entry name" value="Actin-like ATPase domain"/>
    <property type="match status" value="2"/>
</dbReference>
<keyword evidence="5" id="KW-0143">Chaperone</keyword>
<organism evidence="6 7">
    <name type="scientific">Phormidesmis priestleyi ULC007</name>
    <dbReference type="NCBI Taxonomy" id="1920490"/>
    <lineage>
        <taxon>Bacteria</taxon>
        <taxon>Bacillati</taxon>
        <taxon>Cyanobacteriota</taxon>
        <taxon>Cyanophyceae</taxon>
        <taxon>Leptolyngbyales</taxon>
        <taxon>Leptolyngbyaceae</taxon>
        <taxon>Phormidesmis</taxon>
    </lineage>
</organism>